<evidence type="ECO:0000313" key="2">
    <source>
        <dbReference type="EMBL" id="KAG0564034.1"/>
    </source>
</evidence>
<feature type="signal peptide" evidence="1">
    <location>
        <begin position="1"/>
        <end position="24"/>
    </location>
</feature>
<dbReference type="AlphaFoldDB" id="A0A8T0H0Z8"/>
<proteinExistence type="predicted"/>
<evidence type="ECO:0000313" key="3">
    <source>
        <dbReference type="EMBL" id="KAG0564037.1"/>
    </source>
</evidence>
<feature type="chain" id="PRO_5036274468" evidence="1">
    <location>
        <begin position="25"/>
        <end position="51"/>
    </location>
</feature>
<dbReference type="EMBL" id="CM026429">
    <property type="protein sequence ID" value="KAG0564034.1"/>
    <property type="molecule type" value="Genomic_DNA"/>
</dbReference>
<sequence>MQRLCMHNVAILFKCSCTLHRLAADCVEDNMGTIPLNLLPSTHSIQCTIQA</sequence>
<comment type="caution">
    <text evidence="2">The sequence shown here is derived from an EMBL/GenBank/DDBJ whole genome shotgun (WGS) entry which is preliminary data.</text>
</comment>
<evidence type="ECO:0000256" key="1">
    <source>
        <dbReference type="SAM" id="SignalP"/>
    </source>
</evidence>
<evidence type="ECO:0000313" key="4">
    <source>
        <dbReference type="Proteomes" id="UP000822688"/>
    </source>
</evidence>
<gene>
    <name evidence="2" type="ORF">KC19_8G077700</name>
    <name evidence="3" type="ORF">KC19_8G078000</name>
</gene>
<protein>
    <submittedName>
        <fullName evidence="2">Uncharacterized protein</fullName>
    </submittedName>
</protein>
<keyword evidence="1" id="KW-0732">Signal</keyword>
<organism evidence="2 4">
    <name type="scientific">Ceratodon purpureus</name>
    <name type="common">Fire moss</name>
    <name type="synonym">Dicranum purpureum</name>
    <dbReference type="NCBI Taxonomy" id="3225"/>
    <lineage>
        <taxon>Eukaryota</taxon>
        <taxon>Viridiplantae</taxon>
        <taxon>Streptophyta</taxon>
        <taxon>Embryophyta</taxon>
        <taxon>Bryophyta</taxon>
        <taxon>Bryophytina</taxon>
        <taxon>Bryopsida</taxon>
        <taxon>Dicranidae</taxon>
        <taxon>Pseudoditrichales</taxon>
        <taxon>Ditrichaceae</taxon>
        <taxon>Ceratodon</taxon>
    </lineage>
</organism>
<accession>A0A8T0H0Z8</accession>
<name>A0A8T0H0Z8_CERPU</name>
<dbReference type="EMBL" id="CM026429">
    <property type="protein sequence ID" value="KAG0564037.1"/>
    <property type="molecule type" value="Genomic_DNA"/>
</dbReference>
<reference evidence="2" key="1">
    <citation type="submission" date="2020-06" db="EMBL/GenBank/DDBJ databases">
        <title>WGS assembly of Ceratodon purpureus strain R40.</title>
        <authorList>
            <person name="Carey S.B."/>
            <person name="Jenkins J."/>
            <person name="Shu S."/>
            <person name="Lovell J.T."/>
            <person name="Sreedasyam A."/>
            <person name="Maumus F."/>
            <person name="Tiley G.P."/>
            <person name="Fernandez-Pozo N."/>
            <person name="Barry K."/>
            <person name="Chen C."/>
            <person name="Wang M."/>
            <person name="Lipzen A."/>
            <person name="Daum C."/>
            <person name="Saski C.A."/>
            <person name="Payton A.C."/>
            <person name="Mcbreen J.C."/>
            <person name="Conrad R.E."/>
            <person name="Kollar L.M."/>
            <person name="Olsson S."/>
            <person name="Huttunen S."/>
            <person name="Landis J.B."/>
            <person name="Wickett N.J."/>
            <person name="Johnson M.G."/>
            <person name="Rensing S.A."/>
            <person name="Grimwood J."/>
            <person name="Schmutz J."/>
            <person name="Mcdaniel S.F."/>
        </authorList>
    </citation>
    <scope>NUCLEOTIDE SEQUENCE</scope>
    <source>
        <strain evidence="2">R40</strain>
    </source>
</reference>
<dbReference type="Proteomes" id="UP000822688">
    <property type="component" value="Chromosome 8"/>
</dbReference>
<keyword evidence="4" id="KW-1185">Reference proteome</keyword>